<sequence>MNHRKYKTRPLIYMEVAMAGIKKKEMVKSEPFSKLLSVKEVAEILGVSPVTIRSWDKSGKIRTIRTPGNQRRIPEEE</sequence>
<protein>
    <submittedName>
        <fullName evidence="2">Lfe169p2</fullName>
    </submittedName>
</protein>
<feature type="non-terminal residue" evidence="2">
    <location>
        <position position="77"/>
    </location>
</feature>
<dbReference type="CDD" id="cd04762">
    <property type="entry name" value="HTH_MerR-trunc"/>
    <property type="match status" value="1"/>
</dbReference>
<dbReference type="SUPFAM" id="SSF46955">
    <property type="entry name" value="Putative DNA-binding domain"/>
    <property type="match status" value="1"/>
</dbReference>
<dbReference type="AlphaFoldDB" id="Q7X1D0"/>
<dbReference type="Gene3D" id="1.10.1660.10">
    <property type="match status" value="1"/>
</dbReference>
<dbReference type="EMBL" id="AY204416">
    <property type="protein sequence ID" value="AAO38371.1"/>
    <property type="molecule type" value="Genomic_DNA"/>
</dbReference>
<dbReference type="NCBIfam" id="TIGR01764">
    <property type="entry name" value="excise"/>
    <property type="match status" value="1"/>
</dbReference>
<proteinExistence type="predicted"/>
<dbReference type="GO" id="GO:0003677">
    <property type="term" value="F:DNA binding"/>
    <property type="evidence" value="ECO:0007669"/>
    <property type="project" value="InterPro"/>
</dbReference>
<reference evidence="2" key="1">
    <citation type="journal article" date="2003" name="Proc. Natl. Acad. Sci. U.S.A.">
        <title>Gene function analysis in environmental isolates: the nif regulon of the strict iron oxidizing bacterium Leptospirillum ferrooxidans.</title>
        <authorList>
            <person name="Parro V."/>
            <person name="Moreno-Paz M."/>
        </authorList>
    </citation>
    <scope>NUCLEOTIDE SEQUENCE</scope>
</reference>
<dbReference type="InterPro" id="IPR010093">
    <property type="entry name" value="SinI_DNA-bd"/>
</dbReference>
<name>Q7X1D0_9BACT</name>
<dbReference type="PROSITE" id="PS50937">
    <property type="entry name" value="HTH_MERR_2"/>
    <property type="match status" value="1"/>
</dbReference>
<feature type="domain" description="HTH merR-type" evidence="1">
    <location>
        <begin position="35"/>
        <end position="77"/>
    </location>
</feature>
<dbReference type="Pfam" id="PF00376">
    <property type="entry name" value="MerR"/>
    <property type="match status" value="1"/>
</dbReference>
<evidence type="ECO:0000259" key="1">
    <source>
        <dbReference type="PROSITE" id="PS50937"/>
    </source>
</evidence>
<evidence type="ECO:0000313" key="2">
    <source>
        <dbReference type="EMBL" id="AAO38371.1"/>
    </source>
</evidence>
<dbReference type="GO" id="GO:0006355">
    <property type="term" value="P:regulation of DNA-templated transcription"/>
    <property type="evidence" value="ECO:0007669"/>
    <property type="project" value="InterPro"/>
</dbReference>
<accession>Q7X1D0</accession>
<dbReference type="InterPro" id="IPR000551">
    <property type="entry name" value="MerR-type_HTH_dom"/>
</dbReference>
<dbReference type="InterPro" id="IPR009061">
    <property type="entry name" value="DNA-bd_dom_put_sf"/>
</dbReference>
<organism evidence="2">
    <name type="scientific">Leptospirillum ferrooxidans</name>
    <dbReference type="NCBI Taxonomy" id="180"/>
    <lineage>
        <taxon>Bacteria</taxon>
        <taxon>Pseudomonadati</taxon>
        <taxon>Nitrospirota</taxon>
        <taxon>Nitrospiria</taxon>
        <taxon>Nitrospirales</taxon>
        <taxon>Nitrospiraceae</taxon>
        <taxon>Leptospirillum</taxon>
    </lineage>
</organism>